<dbReference type="EMBL" id="JAVXUP010000430">
    <property type="protein sequence ID" value="KAK3028052.1"/>
    <property type="molecule type" value="Genomic_DNA"/>
</dbReference>
<dbReference type="PANTHER" id="PTHR34539">
    <property type="entry name" value="T6J4.11 PROTEIN"/>
    <property type="match status" value="1"/>
</dbReference>
<protein>
    <submittedName>
        <fullName evidence="2">Uncharacterized protein</fullName>
    </submittedName>
</protein>
<feature type="compositionally biased region" description="Basic and acidic residues" evidence="1">
    <location>
        <begin position="1"/>
        <end position="18"/>
    </location>
</feature>
<reference evidence="2" key="1">
    <citation type="submission" date="2022-12" db="EMBL/GenBank/DDBJ databases">
        <title>Draft genome assemblies for two species of Escallonia (Escalloniales).</title>
        <authorList>
            <person name="Chanderbali A."/>
            <person name="Dervinis C."/>
            <person name="Anghel I."/>
            <person name="Soltis D."/>
            <person name="Soltis P."/>
            <person name="Zapata F."/>
        </authorList>
    </citation>
    <scope>NUCLEOTIDE SEQUENCE</scope>
    <source>
        <strain evidence="2">UCBG64.0493</strain>
        <tissue evidence="2">Leaf</tissue>
    </source>
</reference>
<organism evidence="2 3">
    <name type="scientific">Escallonia herrerae</name>
    <dbReference type="NCBI Taxonomy" id="1293975"/>
    <lineage>
        <taxon>Eukaryota</taxon>
        <taxon>Viridiplantae</taxon>
        <taxon>Streptophyta</taxon>
        <taxon>Embryophyta</taxon>
        <taxon>Tracheophyta</taxon>
        <taxon>Spermatophyta</taxon>
        <taxon>Magnoliopsida</taxon>
        <taxon>eudicotyledons</taxon>
        <taxon>Gunneridae</taxon>
        <taxon>Pentapetalae</taxon>
        <taxon>asterids</taxon>
        <taxon>campanulids</taxon>
        <taxon>Escalloniales</taxon>
        <taxon>Escalloniaceae</taxon>
        <taxon>Escallonia</taxon>
    </lineage>
</organism>
<accession>A0AA89B823</accession>
<sequence>MEDCNTEKDRTKRVRDDSGPDSPDSEPKRNRVEHDSPESERVDCTAPEDIAYDILDILEDPDTVTEVPDLDSVIRSFEEEILHPSPAPASDSSELGYLLEASDDELGLPPAMSPSDEQPRSELSDLARIPCEALGSGQILEYEGAAPAYHSFEFGFGFGDETESNNDGANGEFVAVGGLFDYSETSDFSEFSWQPESLPAV</sequence>
<proteinExistence type="predicted"/>
<dbReference type="Proteomes" id="UP001188597">
    <property type="component" value="Unassembled WGS sequence"/>
</dbReference>
<name>A0AA89B823_9ASTE</name>
<evidence type="ECO:0000256" key="1">
    <source>
        <dbReference type="SAM" id="MobiDB-lite"/>
    </source>
</evidence>
<evidence type="ECO:0000313" key="2">
    <source>
        <dbReference type="EMBL" id="KAK3028052.1"/>
    </source>
</evidence>
<feature type="region of interest" description="Disordered" evidence="1">
    <location>
        <begin position="81"/>
        <end position="124"/>
    </location>
</feature>
<feature type="compositionally biased region" description="Basic and acidic residues" evidence="1">
    <location>
        <begin position="25"/>
        <end position="43"/>
    </location>
</feature>
<evidence type="ECO:0000313" key="3">
    <source>
        <dbReference type="Proteomes" id="UP001188597"/>
    </source>
</evidence>
<comment type="caution">
    <text evidence="2">The sequence shown here is derived from an EMBL/GenBank/DDBJ whole genome shotgun (WGS) entry which is preliminary data.</text>
</comment>
<dbReference type="AlphaFoldDB" id="A0AA89B823"/>
<keyword evidence="3" id="KW-1185">Reference proteome</keyword>
<gene>
    <name evidence="2" type="ORF">RJ639_038625</name>
</gene>
<dbReference type="PANTHER" id="PTHR34539:SF15">
    <property type="match status" value="1"/>
</dbReference>
<feature type="region of interest" description="Disordered" evidence="1">
    <location>
        <begin position="1"/>
        <end position="47"/>
    </location>
</feature>